<organism evidence="2 3">
    <name type="scientific">Steinernema carpocapsae</name>
    <name type="common">Entomopathogenic nematode</name>
    <dbReference type="NCBI Taxonomy" id="34508"/>
    <lineage>
        <taxon>Eukaryota</taxon>
        <taxon>Metazoa</taxon>
        <taxon>Ecdysozoa</taxon>
        <taxon>Nematoda</taxon>
        <taxon>Chromadorea</taxon>
        <taxon>Rhabditida</taxon>
        <taxon>Tylenchina</taxon>
        <taxon>Panagrolaimomorpha</taxon>
        <taxon>Strongyloidoidea</taxon>
        <taxon>Steinernematidae</taxon>
        <taxon>Steinernema</taxon>
    </lineage>
</organism>
<gene>
    <name evidence="2" type="ORF">L596_016033</name>
</gene>
<sequence length="245" mass="23480">MTGRPLDSTPLLQRMPTLPRPNPPVFVVASKRTRLQKGTFGSRSVTRSQQLLSSPLVLDLEKMASLSLFALFSVVLVACTVSRELLGPRQPPLSDGRCQNLPPATSPLPSPEPPGGLGGVTNLLGGLTSGAGGAGIESILAIVQTLLKTVLGLVSTLLATLTGAASGAVGSASGAGHSLGGIGNLLGGVTGSLGGLTGGLTGGAGGPLSVASGLLGGAGSAGNLASGLLGGVGGAAANAGAKVGA</sequence>
<dbReference type="EMBL" id="AZBU02000004">
    <property type="protein sequence ID" value="TKR82288.1"/>
    <property type="molecule type" value="Genomic_DNA"/>
</dbReference>
<reference evidence="2 3" key="1">
    <citation type="journal article" date="2015" name="Genome Biol.">
        <title>Comparative genomics of Steinernema reveals deeply conserved gene regulatory networks.</title>
        <authorList>
            <person name="Dillman A.R."/>
            <person name="Macchietto M."/>
            <person name="Porter C.F."/>
            <person name="Rogers A."/>
            <person name="Williams B."/>
            <person name="Antoshechkin I."/>
            <person name="Lee M.M."/>
            <person name="Goodwin Z."/>
            <person name="Lu X."/>
            <person name="Lewis E.E."/>
            <person name="Goodrich-Blair H."/>
            <person name="Stock S.P."/>
            <person name="Adams B.J."/>
            <person name="Sternberg P.W."/>
            <person name="Mortazavi A."/>
        </authorList>
    </citation>
    <scope>NUCLEOTIDE SEQUENCE [LARGE SCALE GENOMIC DNA]</scope>
    <source>
        <strain evidence="2 3">ALL</strain>
    </source>
</reference>
<protein>
    <submittedName>
        <fullName evidence="2">Uncharacterized protein</fullName>
    </submittedName>
</protein>
<reference evidence="2 3" key="2">
    <citation type="journal article" date="2019" name="G3 (Bethesda)">
        <title>Hybrid Assembly of the Genome of the Entomopathogenic Nematode Steinernema carpocapsae Identifies the X-Chromosome.</title>
        <authorList>
            <person name="Serra L."/>
            <person name="Macchietto M."/>
            <person name="Macias-Munoz A."/>
            <person name="McGill C.J."/>
            <person name="Rodriguez I.M."/>
            <person name="Rodriguez B."/>
            <person name="Murad R."/>
            <person name="Mortazavi A."/>
        </authorList>
    </citation>
    <scope>NUCLEOTIDE SEQUENCE [LARGE SCALE GENOMIC DNA]</scope>
    <source>
        <strain evidence="2 3">ALL</strain>
    </source>
</reference>
<keyword evidence="3" id="KW-1185">Reference proteome</keyword>
<dbReference type="AlphaFoldDB" id="A0A4U5NGW6"/>
<name>A0A4U5NGW6_STECR</name>
<dbReference type="Proteomes" id="UP000298663">
    <property type="component" value="Unassembled WGS sequence"/>
</dbReference>
<evidence type="ECO:0000313" key="2">
    <source>
        <dbReference type="EMBL" id="TKR82288.1"/>
    </source>
</evidence>
<evidence type="ECO:0000256" key="1">
    <source>
        <dbReference type="SAM" id="MobiDB-lite"/>
    </source>
</evidence>
<accession>A0A4U5NGW6</accession>
<comment type="caution">
    <text evidence="2">The sequence shown here is derived from an EMBL/GenBank/DDBJ whole genome shotgun (WGS) entry which is preliminary data.</text>
</comment>
<feature type="region of interest" description="Disordered" evidence="1">
    <location>
        <begin position="88"/>
        <end position="120"/>
    </location>
</feature>
<evidence type="ECO:0000313" key="3">
    <source>
        <dbReference type="Proteomes" id="UP000298663"/>
    </source>
</evidence>
<feature type="compositionally biased region" description="Pro residues" evidence="1">
    <location>
        <begin position="104"/>
        <end position="114"/>
    </location>
</feature>
<feature type="region of interest" description="Disordered" evidence="1">
    <location>
        <begin position="1"/>
        <end position="23"/>
    </location>
</feature>
<proteinExistence type="predicted"/>